<evidence type="ECO:0000256" key="11">
    <source>
        <dbReference type="ARBA" id="ARBA00022989"/>
    </source>
</evidence>
<dbReference type="PANTHER" id="PTHR23076:SF97">
    <property type="entry name" value="ATP-DEPENDENT ZINC METALLOPROTEASE YME1L1"/>
    <property type="match status" value="1"/>
</dbReference>
<dbReference type="Gene3D" id="1.10.8.60">
    <property type="match status" value="1"/>
</dbReference>
<keyword evidence="5 15" id="KW-0812">Transmembrane</keyword>
<dbReference type="Pfam" id="PF01434">
    <property type="entry name" value="Peptidase_M41"/>
    <property type="match status" value="1"/>
</dbReference>
<dbReference type="GO" id="GO:0005886">
    <property type="term" value="C:plasma membrane"/>
    <property type="evidence" value="ECO:0007669"/>
    <property type="project" value="TreeGrafter"/>
</dbReference>
<evidence type="ECO:0000256" key="3">
    <source>
        <dbReference type="ARBA" id="ARBA00010044"/>
    </source>
</evidence>
<dbReference type="SUPFAM" id="SSF52540">
    <property type="entry name" value="P-loop containing nucleoside triphosphate hydrolases"/>
    <property type="match status" value="1"/>
</dbReference>
<comment type="similarity">
    <text evidence="14">In the central section; belongs to the AAA ATPase family.</text>
</comment>
<dbReference type="Proteomes" id="UP000230790">
    <property type="component" value="Unassembled WGS sequence"/>
</dbReference>
<keyword evidence="9" id="KW-0862">Zinc</keyword>
<keyword evidence="7" id="KW-0547">Nucleotide-binding</keyword>
<dbReference type="Pfam" id="PF00004">
    <property type="entry name" value="AAA"/>
    <property type="match status" value="1"/>
</dbReference>
<dbReference type="NCBIfam" id="TIGR01241">
    <property type="entry name" value="FtsH_fam"/>
    <property type="match status" value="1"/>
</dbReference>
<dbReference type="HAMAP" id="MF_01458">
    <property type="entry name" value="FtsH"/>
    <property type="match status" value="1"/>
</dbReference>
<sequence>MQFASTTRRAENADLTELVRQINAGNITELTISADGATIRARRKDAPAMPLVVNKETNVDASALLKNFGVSTEALNGLTYSVESVPFITQISGVLLYLLPVLLVGAFFLFTMRRAQSGADQAFSFGRSRARRITSENPVVTFADVAGCDEAKQELVEIVEFLKNPEKFIQLGARIPKGVLLVGPPGSGKTLLAKAVAGEAGVPFFSLSGSEFVELFVGVGASRVRDLFDQAKKAAPCIVFIDEIDAVGRQRGAGLGGGNDEREQTLNQMLVEMDGFNTDTNVIITAATNRPDILDPALLRPGRFDRRVTVDAPDVRGREAILKVHTRGKPLKSDVDLALIARQTPGFTGADIENLVNEAAILAARSGKTEIGQAELQAAIEKVALGPERRSRLMTPREKEIVAYHEAGHAVAAALTPEAEIAVQKVTIVPRGMAGGVTWLAPEKDETSLSMTKKRMEAQLVYMLAGRAAEEIVFEDVTAGAVNDLERASNIARNMVRAYGMSDELGPVSFGERSDLVFLGREIAEGRNYSEKIAEKIDSEVSKIIWRAYSRAKQLLTDNRDKLVAVAKALL</sequence>
<comment type="subcellular location">
    <subcellularLocation>
        <location evidence="2">Membrane</location>
    </subcellularLocation>
</comment>
<evidence type="ECO:0000256" key="14">
    <source>
        <dbReference type="ARBA" id="ARBA00061570"/>
    </source>
</evidence>
<dbReference type="FunFam" id="1.10.8.60:FF:000001">
    <property type="entry name" value="ATP-dependent zinc metalloprotease FtsH"/>
    <property type="match status" value="1"/>
</dbReference>
<dbReference type="InterPro" id="IPR041569">
    <property type="entry name" value="AAA_lid_3"/>
</dbReference>
<feature type="non-terminal residue" evidence="17">
    <location>
        <position position="571"/>
    </location>
</feature>
<comment type="caution">
    <text evidence="17">The sequence shown here is derived from an EMBL/GenBank/DDBJ whole genome shotgun (WGS) entry which is preliminary data.</text>
</comment>
<keyword evidence="4" id="KW-0645">Protease</keyword>
<keyword evidence="17" id="KW-0131">Cell cycle</keyword>
<evidence type="ECO:0000259" key="16">
    <source>
        <dbReference type="SMART" id="SM00382"/>
    </source>
</evidence>
<dbReference type="InterPro" id="IPR003959">
    <property type="entry name" value="ATPase_AAA_core"/>
</dbReference>
<dbReference type="PANTHER" id="PTHR23076">
    <property type="entry name" value="METALLOPROTEASE M41 FTSH"/>
    <property type="match status" value="1"/>
</dbReference>
<keyword evidence="6" id="KW-0479">Metal-binding</keyword>
<dbReference type="FunFam" id="1.20.58.760:FF:000001">
    <property type="entry name" value="ATP-dependent zinc metalloprotease FtsH"/>
    <property type="match status" value="1"/>
</dbReference>
<dbReference type="SUPFAM" id="SSF140990">
    <property type="entry name" value="FtsH protease domain-like"/>
    <property type="match status" value="1"/>
</dbReference>
<dbReference type="GO" id="GO:0046872">
    <property type="term" value="F:metal ion binding"/>
    <property type="evidence" value="ECO:0007669"/>
    <property type="project" value="UniProtKB-KW"/>
</dbReference>
<dbReference type="Gene3D" id="3.40.50.300">
    <property type="entry name" value="P-loop containing nucleotide triphosphate hydrolases"/>
    <property type="match status" value="1"/>
</dbReference>
<dbReference type="GO" id="GO:0004222">
    <property type="term" value="F:metalloendopeptidase activity"/>
    <property type="evidence" value="ECO:0007669"/>
    <property type="project" value="InterPro"/>
</dbReference>
<dbReference type="GO" id="GO:0005524">
    <property type="term" value="F:ATP binding"/>
    <property type="evidence" value="ECO:0007669"/>
    <property type="project" value="UniProtKB-KW"/>
</dbReference>
<organism evidence="17 18">
    <name type="scientific">Candidatus Thermofonsia Clade 3 bacterium</name>
    <dbReference type="NCBI Taxonomy" id="2364212"/>
    <lineage>
        <taxon>Bacteria</taxon>
        <taxon>Bacillati</taxon>
        <taxon>Chloroflexota</taxon>
        <taxon>Candidatus Thermofontia</taxon>
        <taxon>Candidatus Thermofonsia Clade 3</taxon>
    </lineage>
</organism>
<dbReference type="InterPro" id="IPR037219">
    <property type="entry name" value="Peptidase_M41-like"/>
</dbReference>
<evidence type="ECO:0000256" key="12">
    <source>
        <dbReference type="ARBA" id="ARBA00023049"/>
    </source>
</evidence>
<evidence type="ECO:0000256" key="2">
    <source>
        <dbReference type="ARBA" id="ARBA00004370"/>
    </source>
</evidence>
<dbReference type="InterPro" id="IPR000642">
    <property type="entry name" value="Peptidase_M41"/>
</dbReference>
<protein>
    <submittedName>
        <fullName evidence="17">Cell division protein FtsH</fullName>
    </submittedName>
</protein>
<dbReference type="GO" id="GO:0006508">
    <property type="term" value="P:proteolysis"/>
    <property type="evidence" value="ECO:0007669"/>
    <property type="project" value="UniProtKB-KW"/>
</dbReference>
<dbReference type="InterPro" id="IPR005936">
    <property type="entry name" value="FtsH"/>
</dbReference>
<evidence type="ECO:0000256" key="13">
    <source>
        <dbReference type="ARBA" id="ARBA00023136"/>
    </source>
</evidence>
<keyword evidence="8" id="KW-0378">Hydrolase</keyword>
<evidence type="ECO:0000313" key="18">
    <source>
        <dbReference type="Proteomes" id="UP000230790"/>
    </source>
</evidence>
<feature type="transmembrane region" description="Helical" evidence="15">
    <location>
        <begin position="87"/>
        <end position="110"/>
    </location>
</feature>
<comment type="similarity">
    <text evidence="3">In the C-terminal section; belongs to the peptidase M41 family.</text>
</comment>
<evidence type="ECO:0000256" key="1">
    <source>
        <dbReference type="ARBA" id="ARBA00001947"/>
    </source>
</evidence>
<feature type="domain" description="AAA+ ATPase" evidence="16">
    <location>
        <begin position="175"/>
        <end position="314"/>
    </location>
</feature>
<dbReference type="EMBL" id="PGTN01000100">
    <property type="protein sequence ID" value="PJF46749.1"/>
    <property type="molecule type" value="Genomic_DNA"/>
</dbReference>
<evidence type="ECO:0000256" key="8">
    <source>
        <dbReference type="ARBA" id="ARBA00022801"/>
    </source>
</evidence>
<evidence type="ECO:0000256" key="9">
    <source>
        <dbReference type="ARBA" id="ARBA00022833"/>
    </source>
</evidence>
<keyword evidence="10" id="KW-0067">ATP-binding</keyword>
<dbReference type="GO" id="GO:0051301">
    <property type="term" value="P:cell division"/>
    <property type="evidence" value="ECO:0007669"/>
    <property type="project" value="UniProtKB-KW"/>
</dbReference>
<evidence type="ECO:0000256" key="10">
    <source>
        <dbReference type="ARBA" id="ARBA00022840"/>
    </source>
</evidence>
<dbReference type="InterPro" id="IPR027417">
    <property type="entry name" value="P-loop_NTPase"/>
</dbReference>
<keyword evidence="12" id="KW-0482">Metalloprotease</keyword>
<keyword evidence="13 15" id="KW-0472">Membrane</keyword>
<keyword evidence="17" id="KW-0132">Cell division</keyword>
<reference evidence="17 18" key="1">
    <citation type="submission" date="2017-11" db="EMBL/GenBank/DDBJ databases">
        <title>Evolution of Phototrophy in the Chloroflexi Phylum Driven by Horizontal Gene Transfer.</title>
        <authorList>
            <person name="Ward L.M."/>
            <person name="Hemp J."/>
            <person name="Shih P.M."/>
            <person name="Mcglynn S.E."/>
            <person name="Fischer W."/>
        </authorList>
    </citation>
    <scope>NUCLEOTIDE SEQUENCE [LARGE SCALE GENOMIC DNA]</scope>
    <source>
        <strain evidence="17">JP3_7</strain>
    </source>
</reference>
<evidence type="ECO:0000256" key="6">
    <source>
        <dbReference type="ARBA" id="ARBA00022723"/>
    </source>
</evidence>
<proteinExistence type="inferred from homology"/>
<evidence type="ECO:0000313" key="17">
    <source>
        <dbReference type="EMBL" id="PJF46749.1"/>
    </source>
</evidence>
<dbReference type="FunFam" id="3.40.50.300:FF:000001">
    <property type="entry name" value="ATP-dependent zinc metalloprotease FtsH"/>
    <property type="match status" value="1"/>
</dbReference>
<keyword evidence="11 15" id="KW-1133">Transmembrane helix</keyword>
<name>A0A2M8QAB2_9CHLR</name>
<evidence type="ECO:0000256" key="15">
    <source>
        <dbReference type="SAM" id="Phobius"/>
    </source>
</evidence>
<dbReference type="InterPro" id="IPR003593">
    <property type="entry name" value="AAA+_ATPase"/>
</dbReference>
<dbReference type="GO" id="GO:0030163">
    <property type="term" value="P:protein catabolic process"/>
    <property type="evidence" value="ECO:0007669"/>
    <property type="project" value="TreeGrafter"/>
</dbReference>
<evidence type="ECO:0000256" key="5">
    <source>
        <dbReference type="ARBA" id="ARBA00022692"/>
    </source>
</evidence>
<evidence type="ECO:0000256" key="7">
    <source>
        <dbReference type="ARBA" id="ARBA00022741"/>
    </source>
</evidence>
<evidence type="ECO:0000256" key="4">
    <source>
        <dbReference type="ARBA" id="ARBA00022670"/>
    </source>
</evidence>
<dbReference type="Gene3D" id="1.20.58.760">
    <property type="entry name" value="Peptidase M41"/>
    <property type="match status" value="1"/>
</dbReference>
<dbReference type="GO" id="GO:0016887">
    <property type="term" value="F:ATP hydrolysis activity"/>
    <property type="evidence" value="ECO:0007669"/>
    <property type="project" value="InterPro"/>
</dbReference>
<comment type="cofactor">
    <cofactor evidence="1">
        <name>Zn(2+)</name>
        <dbReference type="ChEBI" id="CHEBI:29105"/>
    </cofactor>
</comment>
<dbReference type="SMART" id="SM00382">
    <property type="entry name" value="AAA"/>
    <property type="match status" value="1"/>
</dbReference>
<gene>
    <name evidence="17" type="ORF">CUN48_12220</name>
</gene>
<accession>A0A2M8QAB2</accession>
<dbReference type="GO" id="GO:0004176">
    <property type="term" value="F:ATP-dependent peptidase activity"/>
    <property type="evidence" value="ECO:0007669"/>
    <property type="project" value="InterPro"/>
</dbReference>
<dbReference type="CDD" id="cd19501">
    <property type="entry name" value="RecA-like_FtsH"/>
    <property type="match status" value="1"/>
</dbReference>
<dbReference type="Pfam" id="PF17862">
    <property type="entry name" value="AAA_lid_3"/>
    <property type="match status" value="1"/>
</dbReference>
<dbReference type="AlphaFoldDB" id="A0A2M8QAB2"/>